<evidence type="ECO:0000313" key="14">
    <source>
        <dbReference type="Proteomes" id="UP000009168"/>
    </source>
</evidence>
<dbReference type="InterPro" id="IPR040326">
    <property type="entry name" value="HAP2/GCS1"/>
</dbReference>
<sequence>MKFLAFGLIYFHFCILNRCEYITSSTIQKCYNSSNEPNNCSQKAVIVLSLENGQIANTEQVVATLNQLSDSGVNKQLQNSFIFEVTKSPVTALFPLIYLQDFNSQPLEQVIATTLFSCKDGFYDSSPTCKFQYDSKGQKILDSQGYCCYCSLSDILGMGNDLSRGKVCYALNLGAGSATAHCLKFSPLWYSAFKIQQYQLYFEVNINIYTVDSQNQKNLKQTLKLSTSNPTMKSSDNSTISKIIGTFTPTQPPADLSSYYLVKPSFPATDPRVLQGISSWMFVDKTMFTLDGTQCNKIGVSYSGFRQQSSSCSQPVGSCLQNQLENLYQSDLILLSQNKQPKYLLESQGNFNQVQFQGQTILQQGLSGSASTLITIEIDAAQIKFVTNLGIGCISQCSINNFESHSGNGKLVALVQNQGNYSAEFVLGFNCSSNVQPIQGQKLFLTANQLYNFNCSVSVNSDISAINNNCTINLYDAIGNQLDSKNILFNTTSTNHTSNQGNNTGQQQSSQEYKSSQSCSDKCSSFWSFWCYFSAGCIKEAFKSIASIAGVASALALVIFLAKNGYLVPIIRFLCCCCCKSKKKENEKNKDKTDKKSIQESCSYDRSCCSHSISQSYQVENKNKYKRSKIQRSFSSESCQDKSKKIINELSNLEETFEANKLYANIDKNSSIFEYFGFKKSFTFILYERNDILFLPQNSTILDMIGALQPQKGSYLAQKFLEIVNKNALKVVSTSPLYLLIE</sequence>
<evidence type="ECO:0000256" key="5">
    <source>
        <dbReference type="ARBA" id="ARBA00022729"/>
    </source>
</evidence>
<keyword evidence="6" id="KW-1133">Transmembrane helix</keyword>
<dbReference type="EMBL" id="GG662480">
    <property type="protein sequence ID" value="EAR82880.2"/>
    <property type="molecule type" value="Genomic_DNA"/>
</dbReference>
<accession>Q22C76</accession>
<evidence type="ECO:0000256" key="6">
    <source>
        <dbReference type="ARBA" id="ARBA00022989"/>
    </source>
</evidence>
<evidence type="ECO:0000256" key="8">
    <source>
        <dbReference type="ARBA" id="ARBA00023136"/>
    </source>
</evidence>
<evidence type="ECO:0000313" key="13">
    <source>
        <dbReference type="EMBL" id="EAR82880.2"/>
    </source>
</evidence>
<dbReference type="AlphaFoldDB" id="Q22C76"/>
<comment type="similarity">
    <text evidence="2">Belongs to the HAP2/GCS1 family.</text>
</comment>
<dbReference type="RefSeq" id="XP_001030543.2">
    <property type="nucleotide sequence ID" value="XM_001030543.2"/>
</dbReference>
<evidence type="ECO:0000256" key="11">
    <source>
        <dbReference type="SAM" id="SignalP"/>
    </source>
</evidence>
<dbReference type="STRING" id="312017.Q22C76"/>
<keyword evidence="4" id="KW-0812">Transmembrane</keyword>
<keyword evidence="7" id="KW-0446">Lipid-binding</keyword>
<evidence type="ECO:0000256" key="7">
    <source>
        <dbReference type="ARBA" id="ARBA00023121"/>
    </source>
</evidence>
<dbReference type="Pfam" id="PF10699">
    <property type="entry name" value="HAP2-GCS1"/>
    <property type="match status" value="1"/>
</dbReference>
<feature type="domain" description="Generative cell specific-1/HAP2" evidence="12">
    <location>
        <begin position="39"/>
        <end position="537"/>
    </location>
</feature>
<evidence type="ECO:0000259" key="12">
    <source>
        <dbReference type="Pfam" id="PF10699"/>
    </source>
</evidence>
<dbReference type="SMR" id="Q22C76"/>
<dbReference type="KEGG" id="tet:TTHERM_01075640"/>
<dbReference type="eggNOG" id="ENOG502QREH">
    <property type="taxonomic scope" value="Eukaryota"/>
</dbReference>
<organism evidence="13 14">
    <name type="scientific">Tetrahymena thermophila (strain SB210)</name>
    <dbReference type="NCBI Taxonomy" id="312017"/>
    <lineage>
        <taxon>Eukaryota</taxon>
        <taxon>Sar</taxon>
        <taxon>Alveolata</taxon>
        <taxon>Ciliophora</taxon>
        <taxon>Intramacronucleata</taxon>
        <taxon>Oligohymenophorea</taxon>
        <taxon>Hymenostomatida</taxon>
        <taxon>Tetrahymenina</taxon>
        <taxon>Tetrahymenidae</taxon>
        <taxon>Tetrahymena</taxon>
    </lineage>
</organism>
<dbReference type="InParanoid" id="Q22C76"/>
<dbReference type="GO" id="GO:0008289">
    <property type="term" value="F:lipid binding"/>
    <property type="evidence" value="ECO:0007669"/>
    <property type="project" value="UniProtKB-KW"/>
</dbReference>
<dbReference type="HOGENOM" id="CLU_386635_0_0_1"/>
<evidence type="ECO:0000256" key="9">
    <source>
        <dbReference type="ARBA" id="ARBA00023157"/>
    </source>
</evidence>
<dbReference type="GeneID" id="7834208"/>
<dbReference type="InterPro" id="IPR018928">
    <property type="entry name" value="HAP2/GCS1_dom"/>
</dbReference>
<keyword evidence="3" id="KW-1003">Cell membrane</keyword>
<keyword evidence="14" id="KW-1185">Reference proteome</keyword>
<reference evidence="14" key="1">
    <citation type="journal article" date="2006" name="PLoS Biol.">
        <title>Macronuclear genome sequence of the ciliate Tetrahymena thermophila, a model eukaryote.</title>
        <authorList>
            <person name="Eisen J.A."/>
            <person name="Coyne R.S."/>
            <person name="Wu M."/>
            <person name="Wu D."/>
            <person name="Thiagarajan M."/>
            <person name="Wortman J.R."/>
            <person name="Badger J.H."/>
            <person name="Ren Q."/>
            <person name="Amedeo P."/>
            <person name="Jones K.M."/>
            <person name="Tallon L.J."/>
            <person name="Delcher A.L."/>
            <person name="Salzberg S.L."/>
            <person name="Silva J.C."/>
            <person name="Haas B.J."/>
            <person name="Majoros W.H."/>
            <person name="Farzad M."/>
            <person name="Carlton J.M."/>
            <person name="Smith R.K. Jr."/>
            <person name="Garg J."/>
            <person name="Pearlman R.E."/>
            <person name="Karrer K.M."/>
            <person name="Sun L."/>
            <person name="Manning G."/>
            <person name="Elde N.C."/>
            <person name="Turkewitz A.P."/>
            <person name="Asai D.J."/>
            <person name="Wilkes D.E."/>
            <person name="Wang Y."/>
            <person name="Cai H."/>
            <person name="Collins K."/>
            <person name="Stewart B.A."/>
            <person name="Lee S.R."/>
            <person name="Wilamowska K."/>
            <person name="Weinberg Z."/>
            <person name="Ruzzo W.L."/>
            <person name="Wloga D."/>
            <person name="Gaertig J."/>
            <person name="Frankel J."/>
            <person name="Tsao C.-C."/>
            <person name="Gorovsky M.A."/>
            <person name="Keeling P.J."/>
            <person name="Waller R.F."/>
            <person name="Patron N.J."/>
            <person name="Cherry J.M."/>
            <person name="Stover N.A."/>
            <person name="Krieger C.J."/>
            <person name="del Toro C."/>
            <person name="Ryder H.F."/>
            <person name="Williamson S.C."/>
            <person name="Barbeau R.A."/>
            <person name="Hamilton E.P."/>
            <person name="Orias E."/>
        </authorList>
    </citation>
    <scope>NUCLEOTIDE SEQUENCE [LARGE SCALE GENOMIC DNA]</scope>
    <source>
        <strain evidence="14">SB210</strain>
    </source>
</reference>
<keyword evidence="5 11" id="KW-0732">Signal</keyword>
<dbReference type="OrthoDB" id="272303at2759"/>
<protein>
    <submittedName>
        <fullName evidence="13">Male gamete fusion factor</fullName>
    </submittedName>
</protein>
<dbReference type="PANTHER" id="PTHR31764:SF0">
    <property type="entry name" value="GENERATIVE CELL SPECIFIC-1_HAP2 DOMAIN-CONTAINING PROTEIN"/>
    <property type="match status" value="1"/>
</dbReference>
<evidence type="ECO:0000256" key="2">
    <source>
        <dbReference type="ARBA" id="ARBA00010929"/>
    </source>
</evidence>
<keyword evidence="9" id="KW-1015">Disulfide bond</keyword>
<evidence type="ECO:0000256" key="1">
    <source>
        <dbReference type="ARBA" id="ARBA00004251"/>
    </source>
</evidence>
<feature type="chain" id="PRO_5004200941" evidence="11">
    <location>
        <begin position="20"/>
        <end position="742"/>
    </location>
</feature>
<dbReference type="GO" id="GO:0005886">
    <property type="term" value="C:plasma membrane"/>
    <property type="evidence" value="ECO:0007669"/>
    <property type="project" value="UniProtKB-SubCell"/>
</dbReference>
<proteinExistence type="inferred from homology"/>
<name>Q22C76_TETTS</name>
<evidence type="ECO:0000256" key="3">
    <source>
        <dbReference type="ARBA" id="ARBA00022475"/>
    </source>
</evidence>
<dbReference type="TCDB" id="1.N.3.1.3">
    <property type="family name" value="the hapless2 male gamete fusion factor (fusexin) family"/>
</dbReference>
<dbReference type="PANTHER" id="PTHR31764">
    <property type="entry name" value="PROTEIN HAPLESS 2"/>
    <property type="match status" value="1"/>
</dbReference>
<feature type="signal peptide" evidence="11">
    <location>
        <begin position="1"/>
        <end position="19"/>
    </location>
</feature>
<dbReference type="GO" id="GO:0007338">
    <property type="term" value="P:single fertilization"/>
    <property type="evidence" value="ECO:0007669"/>
    <property type="project" value="UniProtKB-KW"/>
</dbReference>
<keyword evidence="10" id="KW-0278">Fertilization</keyword>
<evidence type="ECO:0000256" key="4">
    <source>
        <dbReference type="ARBA" id="ARBA00022692"/>
    </source>
</evidence>
<gene>
    <name evidence="13" type="ORF">TTHERM_01075640</name>
</gene>
<dbReference type="Proteomes" id="UP000009168">
    <property type="component" value="Unassembled WGS sequence"/>
</dbReference>
<keyword evidence="8" id="KW-0472">Membrane</keyword>
<comment type="subcellular location">
    <subcellularLocation>
        <location evidence="1">Cell membrane</location>
        <topology evidence="1">Single-pass type I membrane protein</topology>
    </subcellularLocation>
</comment>
<evidence type="ECO:0000256" key="10">
    <source>
        <dbReference type="ARBA" id="ARBA00023279"/>
    </source>
</evidence>